<reference evidence="2 3" key="1">
    <citation type="journal article" date="2016" name="Nat. Commun.">
        <title>Thousands of microbial genomes shed light on interconnected biogeochemical processes in an aquifer system.</title>
        <authorList>
            <person name="Anantharaman K."/>
            <person name="Brown C.T."/>
            <person name="Hug L.A."/>
            <person name="Sharon I."/>
            <person name="Castelle C.J."/>
            <person name="Probst A.J."/>
            <person name="Thomas B.C."/>
            <person name="Singh A."/>
            <person name="Wilkins M.J."/>
            <person name="Karaoz U."/>
            <person name="Brodie E.L."/>
            <person name="Williams K.H."/>
            <person name="Hubbard S.S."/>
            <person name="Banfield J.F."/>
        </authorList>
    </citation>
    <scope>NUCLEOTIDE SEQUENCE [LARGE SCALE GENOMIC DNA]</scope>
</reference>
<comment type="caution">
    <text evidence="2">The sequence shown here is derived from an EMBL/GenBank/DDBJ whole genome shotgun (WGS) entry which is preliminary data.</text>
</comment>
<accession>A0A1G2B6V8</accession>
<dbReference type="STRING" id="1798542.A3F54_00615"/>
<gene>
    <name evidence="2" type="ORF">A3F54_00615</name>
</gene>
<evidence type="ECO:0000256" key="1">
    <source>
        <dbReference type="SAM" id="SignalP"/>
    </source>
</evidence>
<dbReference type="AlphaFoldDB" id="A0A1G2B6V8"/>
<organism evidence="2 3">
    <name type="scientific">Candidatus Kerfeldbacteria bacterium RIFCSPHIGHO2_12_FULL_48_17</name>
    <dbReference type="NCBI Taxonomy" id="1798542"/>
    <lineage>
        <taxon>Bacteria</taxon>
        <taxon>Candidatus Kerfeldiibacteriota</taxon>
    </lineage>
</organism>
<protein>
    <submittedName>
        <fullName evidence="2">Uncharacterized protein</fullName>
    </submittedName>
</protein>
<sequence>MKARWHTTRSLALKNLIGLLVIFGLFFASQSAWAQWQDPDCDPTTDINSCTVSAPLNVSSIAQTKIGALTIGGLLTLGGGLTVNGSGDDVRLPDNSIEGSEITDGTIREADVFQHNGSGNGLDDSEIDDEYVQYDKKTEGTQTVQRLLRVMGQGGGIAELGVGGAAAAVFKEAPVVAQDGSYYKGDGFELVNVSGSVNEAANPKTTRGTASIPEMRTAVFYGQLDRRDVTNDNDQAVISLPDYGIPTAGYTVVPISLKAMKCPSCTDTNSPWVPFDELTDVNLSYDRCINGTLTNRITIENNDTLNSDFVVQFQYALVPSSGSLCTAPGYDFTGATD</sequence>
<proteinExistence type="predicted"/>
<feature type="chain" id="PRO_5009582021" evidence="1">
    <location>
        <begin position="35"/>
        <end position="337"/>
    </location>
</feature>
<name>A0A1G2B6V8_9BACT</name>
<dbReference type="Proteomes" id="UP000176952">
    <property type="component" value="Unassembled WGS sequence"/>
</dbReference>
<feature type="signal peptide" evidence="1">
    <location>
        <begin position="1"/>
        <end position="34"/>
    </location>
</feature>
<evidence type="ECO:0000313" key="3">
    <source>
        <dbReference type="Proteomes" id="UP000176952"/>
    </source>
</evidence>
<dbReference type="EMBL" id="MHKD01000014">
    <property type="protein sequence ID" value="OGY84426.1"/>
    <property type="molecule type" value="Genomic_DNA"/>
</dbReference>
<evidence type="ECO:0000313" key="2">
    <source>
        <dbReference type="EMBL" id="OGY84426.1"/>
    </source>
</evidence>
<keyword evidence="1" id="KW-0732">Signal</keyword>